<dbReference type="SUPFAM" id="SSF47203">
    <property type="entry name" value="Acyl-CoA dehydrogenase C-terminal domain-like"/>
    <property type="match status" value="1"/>
</dbReference>
<dbReference type="EMBL" id="BAAAHH010000023">
    <property type="protein sequence ID" value="GAA0959852.1"/>
    <property type="molecule type" value="Genomic_DNA"/>
</dbReference>
<dbReference type="PIRSF" id="PIRSF016578">
    <property type="entry name" value="HsaA"/>
    <property type="match status" value="1"/>
</dbReference>
<dbReference type="CDD" id="cd00567">
    <property type="entry name" value="ACAD"/>
    <property type="match status" value="1"/>
</dbReference>
<dbReference type="InterPro" id="IPR009075">
    <property type="entry name" value="AcylCo_DH/oxidase_C"/>
</dbReference>
<feature type="domain" description="Acyl-CoA dehydrogenase/oxidase C-terminal" evidence="6">
    <location>
        <begin position="234"/>
        <end position="365"/>
    </location>
</feature>
<gene>
    <name evidence="9" type="ORF">GCM10009550_50150</name>
</gene>
<feature type="domain" description="Acyl-CoA oxidase/dehydrogenase middle" evidence="7">
    <location>
        <begin position="124"/>
        <end position="221"/>
    </location>
</feature>
<name>A0ABP4C7I0_9ACTN</name>
<evidence type="ECO:0000313" key="9">
    <source>
        <dbReference type="EMBL" id="GAA0959852.1"/>
    </source>
</evidence>
<protein>
    <submittedName>
        <fullName evidence="9">Acyl-CoA dehydrogenase family protein</fullName>
    </submittedName>
</protein>
<dbReference type="PANTHER" id="PTHR43884">
    <property type="entry name" value="ACYL-COA DEHYDROGENASE"/>
    <property type="match status" value="1"/>
</dbReference>
<dbReference type="InterPro" id="IPR036250">
    <property type="entry name" value="AcylCo_DH-like_C"/>
</dbReference>
<proteinExistence type="inferred from homology"/>
<reference evidence="10" key="1">
    <citation type="journal article" date="2019" name="Int. J. Syst. Evol. Microbiol.">
        <title>The Global Catalogue of Microorganisms (GCM) 10K type strain sequencing project: providing services to taxonomists for standard genome sequencing and annotation.</title>
        <authorList>
            <consortium name="The Broad Institute Genomics Platform"/>
            <consortium name="The Broad Institute Genome Sequencing Center for Infectious Disease"/>
            <person name="Wu L."/>
            <person name="Ma J."/>
        </authorList>
    </citation>
    <scope>NUCLEOTIDE SEQUENCE [LARGE SCALE GENOMIC DNA]</scope>
    <source>
        <strain evidence="10">JCM 10696</strain>
    </source>
</reference>
<dbReference type="InterPro" id="IPR009100">
    <property type="entry name" value="AcylCoA_DH/oxidase_NM_dom_sf"/>
</dbReference>
<feature type="domain" description="Acyl-CoA dehydrogenase/oxidase N-terminal" evidence="8">
    <location>
        <begin position="6"/>
        <end position="119"/>
    </location>
</feature>
<keyword evidence="5" id="KW-0560">Oxidoreductase</keyword>
<dbReference type="Pfam" id="PF02771">
    <property type="entry name" value="Acyl-CoA_dh_N"/>
    <property type="match status" value="1"/>
</dbReference>
<evidence type="ECO:0000256" key="2">
    <source>
        <dbReference type="ARBA" id="ARBA00009347"/>
    </source>
</evidence>
<dbReference type="Proteomes" id="UP001500665">
    <property type="component" value="Unassembled WGS sequence"/>
</dbReference>
<evidence type="ECO:0000256" key="3">
    <source>
        <dbReference type="ARBA" id="ARBA00022630"/>
    </source>
</evidence>
<accession>A0ABP4C7I0</accession>
<comment type="cofactor">
    <cofactor evidence="1 5">
        <name>FAD</name>
        <dbReference type="ChEBI" id="CHEBI:57692"/>
    </cofactor>
</comment>
<evidence type="ECO:0000256" key="5">
    <source>
        <dbReference type="RuleBase" id="RU362125"/>
    </source>
</evidence>
<dbReference type="InterPro" id="IPR037069">
    <property type="entry name" value="AcylCoA_DH/ox_N_sf"/>
</dbReference>
<dbReference type="InterPro" id="IPR046373">
    <property type="entry name" value="Acyl-CoA_Oxase/DH_mid-dom_sf"/>
</dbReference>
<dbReference type="SUPFAM" id="SSF56645">
    <property type="entry name" value="Acyl-CoA dehydrogenase NM domain-like"/>
    <property type="match status" value="1"/>
</dbReference>
<evidence type="ECO:0000256" key="1">
    <source>
        <dbReference type="ARBA" id="ARBA00001974"/>
    </source>
</evidence>
<evidence type="ECO:0000259" key="6">
    <source>
        <dbReference type="Pfam" id="PF00441"/>
    </source>
</evidence>
<dbReference type="Gene3D" id="1.20.140.10">
    <property type="entry name" value="Butyryl-CoA Dehydrogenase, subunit A, domain 3"/>
    <property type="match status" value="1"/>
</dbReference>
<keyword evidence="4 5" id="KW-0274">FAD</keyword>
<sequence length="389" mass="43162">MDFSFTADQQSVRDAVLDYCTSRFPDRYWLDRDREGVFPHDFHKSMAEAGWLGIAMPEEVGGSGLGITEAAIMMQAVAESGGGMTAASSIHGPVFSMQPVALFGTEEQQQRMIPPVLGGDDLICFAVTEPDAGLDTTRLRTRAERREGGYLVNGEKIWISVAQEARKMMLLARTTPLEEVERKTEGLSLFFTDLDRDKVEIRRIPKMGRHAVDSNLLFFSDLWIPEEDRIGAEGEGFRMILHGLNPERILLAAEAVGLGRAALRHASRYARERVVFDRPIGQNQGIQHPLAKCWAQLEAANLMVMKAATLFDDGVECGVEANAGKYLAAEAGFEACHTAMLTLGGMGYAQEYHVERYLREILIPRTAPVSPHMILNFLAEKVLDLPKSY</sequence>
<keyword evidence="3 5" id="KW-0285">Flavoprotein</keyword>
<evidence type="ECO:0000259" key="7">
    <source>
        <dbReference type="Pfam" id="PF02770"/>
    </source>
</evidence>
<organism evidence="9 10">
    <name type="scientific">Actinocorallia libanotica</name>
    <dbReference type="NCBI Taxonomy" id="46162"/>
    <lineage>
        <taxon>Bacteria</taxon>
        <taxon>Bacillati</taxon>
        <taxon>Actinomycetota</taxon>
        <taxon>Actinomycetes</taxon>
        <taxon>Streptosporangiales</taxon>
        <taxon>Thermomonosporaceae</taxon>
        <taxon>Actinocorallia</taxon>
    </lineage>
</organism>
<dbReference type="Pfam" id="PF00441">
    <property type="entry name" value="Acyl-CoA_dh_1"/>
    <property type="match status" value="1"/>
</dbReference>
<dbReference type="Pfam" id="PF02770">
    <property type="entry name" value="Acyl-CoA_dh_M"/>
    <property type="match status" value="1"/>
</dbReference>
<dbReference type="InterPro" id="IPR006091">
    <property type="entry name" value="Acyl-CoA_Oxase/DH_mid-dom"/>
</dbReference>
<evidence type="ECO:0000313" key="10">
    <source>
        <dbReference type="Proteomes" id="UP001500665"/>
    </source>
</evidence>
<comment type="similarity">
    <text evidence="2 5">Belongs to the acyl-CoA dehydrogenase family.</text>
</comment>
<evidence type="ECO:0000256" key="4">
    <source>
        <dbReference type="ARBA" id="ARBA00022827"/>
    </source>
</evidence>
<dbReference type="InterPro" id="IPR013786">
    <property type="entry name" value="AcylCoA_DH/ox_N"/>
</dbReference>
<keyword evidence="10" id="KW-1185">Reference proteome</keyword>
<comment type="caution">
    <text evidence="9">The sequence shown here is derived from an EMBL/GenBank/DDBJ whole genome shotgun (WGS) entry which is preliminary data.</text>
</comment>
<dbReference type="PANTHER" id="PTHR43884:SF12">
    <property type="entry name" value="ISOVALERYL-COA DEHYDROGENASE, MITOCHONDRIAL-RELATED"/>
    <property type="match status" value="1"/>
</dbReference>
<dbReference type="Gene3D" id="2.40.110.10">
    <property type="entry name" value="Butyryl-CoA Dehydrogenase, subunit A, domain 2"/>
    <property type="match status" value="1"/>
</dbReference>
<evidence type="ECO:0000259" key="8">
    <source>
        <dbReference type="Pfam" id="PF02771"/>
    </source>
</evidence>
<dbReference type="Gene3D" id="1.10.540.10">
    <property type="entry name" value="Acyl-CoA dehydrogenase/oxidase, N-terminal domain"/>
    <property type="match status" value="1"/>
</dbReference>